<proteinExistence type="inferred from homology"/>
<evidence type="ECO:0000256" key="8">
    <source>
        <dbReference type="ARBA" id="ARBA00022960"/>
    </source>
</evidence>
<evidence type="ECO:0000256" key="5">
    <source>
        <dbReference type="ARBA" id="ARBA00022676"/>
    </source>
</evidence>
<keyword evidence="14" id="KW-1133">Transmembrane helix</keyword>
<dbReference type="PANTHER" id="PTHR32282:SF33">
    <property type="entry name" value="PEPTIDOGLYCAN GLYCOSYLTRANSFERASE"/>
    <property type="match status" value="1"/>
</dbReference>
<dbReference type="InterPro" id="IPR001460">
    <property type="entry name" value="PCN-bd_Tpept"/>
</dbReference>
<evidence type="ECO:0000259" key="15">
    <source>
        <dbReference type="Pfam" id="PF00905"/>
    </source>
</evidence>
<evidence type="ECO:0000259" key="16">
    <source>
        <dbReference type="Pfam" id="PF00912"/>
    </source>
</evidence>
<dbReference type="GO" id="GO:0009252">
    <property type="term" value="P:peptidoglycan biosynthetic process"/>
    <property type="evidence" value="ECO:0007669"/>
    <property type="project" value="UniProtKB-KW"/>
</dbReference>
<dbReference type="InterPro" id="IPR012338">
    <property type="entry name" value="Beta-lactam/transpept-like"/>
</dbReference>
<dbReference type="GO" id="GO:0008658">
    <property type="term" value="F:penicillin binding"/>
    <property type="evidence" value="ECO:0007669"/>
    <property type="project" value="InterPro"/>
</dbReference>
<keyword evidence="14" id="KW-0472">Membrane</keyword>
<evidence type="ECO:0000256" key="1">
    <source>
        <dbReference type="ARBA" id="ARBA00007090"/>
    </source>
</evidence>
<dbReference type="SUPFAM" id="SSF56601">
    <property type="entry name" value="beta-lactamase/transpeptidase-like"/>
    <property type="match status" value="1"/>
</dbReference>
<feature type="domain" description="Penicillin-binding protein transpeptidase" evidence="15">
    <location>
        <begin position="349"/>
        <end position="592"/>
    </location>
</feature>
<evidence type="ECO:0000256" key="2">
    <source>
        <dbReference type="ARBA" id="ARBA00007739"/>
    </source>
</evidence>
<evidence type="ECO:0000256" key="7">
    <source>
        <dbReference type="ARBA" id="ARBA00022801"/>
    </source>
</evidence>
<dbReference type="GO" id="GO:0030288">
    <property type="term" value="C:outer membrane-bounded periplasmic space"/>
    <property type="evidence" value="ECO:0007669"/>
    <property type="project" value="TreeGrafter"/>
</dbReference>
<keyword evidence="9" id="KW-0573">Peptidoglycan synthesis</keyword>
<accession>A0A941JKS0</accession>
<dbReference type="Proteomes" id="UP000767446">
    <property type="component" value="Unassembled WGS sequence"/>
</dbReference>
<evidence type="ECO:0000313" key="18">
    <source>
        <dbReference type="Proteomes" id="UP000767446"/>
    </source>
</evidence>
<evidence type="ECO:0000256" key="13">
    <source>
        <dbReference type="ARBA" id="ARBA00049902"/>
    </source>
</evidence>
<dbReference type="PANTHER" id="PTHR32282">
    <property type="entry name" value="BINDING PROTEIN TRANSPEPTIDASE, PUTATIVE-RELATED"/>
    <property type="match status" value="1"/>
</dbReference>
<organism evidence="17 18">
    <name type="scientific">Gomphosphaeria aponina SAG 52.96 = DSM 107014</name>
    <dbReference type="NCBI Taxonomy" id="1521640"/>
    <lineage>
        <taxon>Bacteria</taxon>
        <taxon>Bacillati</taxon>
        <taxon>Cyanobacteriota</taxon>
        <taxon>Cyanophyceae</taxon>
        <taxon>Oscillatoriophycideae</taxon>
        <taxon>Chroococcales</taxon>
        <taxon>Gomphosphaeriaceae</taxon>
        <taxon>Gomphosphaeria</taxon>
    </lineage>
</organism>
<dbReference type="FunFam" id="1.10.3810.10:FF:000001">
    <property type="entry name" value="Penicillin-binding protein 1A"/>
    <property type="match status" value="1"/>
</dbReference>
<comment type="catalytic activity">
    <reaction evidence="13">
        <text>[GlcNAc-(1-&gt;4)-Mur2Ac(oyl-L-Ala-gamma-D-Glu-L-Lys-D-Ala-D-Ala)](n)-di-trans,octa-cis-undecaprenyl diphosphate + beta-D-GlcNAc-(1-&gt;4)-Mur2Ac(oyl-L-Ala-gamma-D-Glu-L-Lys-D-Ala-D-Ala)-di-trans,octa-cis-undecaprenyl diphosphate = [GlcNAc-(1-&gt;4)-Mur2Ac(oyl-L-Ala-gamma-D-Glu-L-Lys-D-Ala-D-Ala)](n+1)-di-trans,octa-cis-undecaprenyl diphosphate + di-trans,octa-cis-undecaprenyl diphosphate + H(+)</text>
        <dbReference type="Rhea" id="RHEA:23708"/>
        <dbReference type="Rhea" id="RHEA-COMP:9602"/>
        <dbReference type="Rhea" id="RHEA-COMP:9603"/>
        <dbReference type="ChEBI" id="CHEBI:15378"/>
        <dbReference type="ChEBI" id="CHEBI:58405"/>
        <dbReference type="ChEBI" id="CHEBI:60033"/>
        <dbReference type="ChEBI" id="CHEBI:78435"/>
        <dbReference type="EC" id="2.4.99.28"/>
    </reaction>
</comment>
<comment type="catalytic activity">
    <reaction evidence="12">
        <text>Preferential cleavage: (Ac)2-L-Lys-D-Ala-|-D-Ala. Also transpeptidation of peptidyl-alanyl moieties that are N-acyl substituents of D-alanine.</text>
        <dbReference type="EC" id="3.4.16.4"/>
    </reaction>
</comment>
<dbReference type="GO" id="GO:0071555">
    <property type="term" value="P:cell wall organization"/>
    <property type="evidence" value="ECO:0007669"/>
    <property type="project" value="UniProtKB-KW"/>
</dbReference>
<evidence type="ECO:0000256" key="10">
    <source>
        <dbReference type="ARBA" id="ARBA00023268"/>
    </source>
</evidence>
<keyword evidence="4" id="KW-0645">Protease</keyword>
<keyword evidence="14" id="KW-0812">Transmembrane</keyword>
<feature type="transmembrane region" description="Helical" evidence="14">
    <location>
        <begin position="34"/>
        <end position="56"/>
    </location>
</feature>
<dbReference type="InterPro" id="IPR023346">
    <property type="entry name" value="Lysozyme-like_dom_sf"/>
</dbReference>
<dbReference type="InterPro" id="IPR050396">
    <property type="entry name" value="Glycosyltr_51/Transpeptidase"/>
</dbReference>
<evidence type="ECO:0000313" key="17">
    <source>
        <dbReference type="EMBL" id="MBR8826304.1"/>
    </source>
</evidence>
<evidence type="ECO:0000256" key="11">
    <source>
        <dbReference type="ARBA" id="ARBA00023316"/>
    </source>
</evidence>
<dbReference type="FunFam" id="3.40.710.10:FF:000028">
    <property type="entry name" value="Penicillin-binding protein 1A"/>
    <property type="match status" value="1"/>
</dbReference>
<evidence type="ECO:0000256" key="12">
    <source>
        <dbReference type="ARBA" id="ARBA00034000"/>
    </source>
</evidence>
<evidence type="ECO:0000256" key="14">
    <source>
        <dbReference type="SAM" id="Phobius"/>
    </source>
</evidence>
<evidence type="ECO:0000256" key="9">
    <source>
        <dbReference type="ARBA" id="ARBA00022984"/>
    </source>
</evidence>
<keyword evidence="7" id="KW-0378">Hydrolase</keyword>
<dbReference type="GO" id="GO:0008360">
    <property type="term" value="P:regulation of cell shape"/>
    <property type="evidence" value="ECO:0007669"/>
    <property type="project" value="UniProtKB-KW"/>
</dbReference>
<keyword evidence="8" id="KW-0133">Cell shape</keyword>
<keyword evidence="11" id="KW-0961">Cell wall biogenesis/degradation</keyword>
<dbReference type="SUPFAM" id="SSF53955">
    <property type="entry name" value="Lysozyme-like"/>
    <property type="match status" value="1"/>
</dbReference>
<dbReference type="InterPro" id="IPR001264">
    <property type="entry name" value="Glyco_trans_51"/>
</dbReference>
<dbReference type="GO" id="GO:0008955">
    <property type="term" value="F:peptidoglycan glycosyltransferase activity"/>
    <property type="evidence" value="ECO:0007669"/>
    <property type="project" value="UniProtKB-EC"/>
</dbReference>
<dbReference type="Pfam" id="PF00912">
    <property type="entry name" value="Transgly"/>
    <property type="match status" value="1"/>
</dbReference>
<sequence length="640" mass="70444">MSFSTLEKQEELKKKLEPVARFSLGVAKVAGGTILGLSMLVTTVVAGGVVGLALSFRNLPDVRILRSYVPTETSYIYDVKGRLLTSLHGEAHRKVVKLDDISPQLKQAVIAVEDSHFYQHDGIYPNSIARAFLVNWQQGGVSQGASTLTMQLVKNLFLSRERVFTRKLAEAVLAIRVEQIFTKDEILEMYLNNIYWGHNSYGVEIAAESYFNKSASELTLAEATMMAGLIQAPEQYSPFINYKETKERQAVVLKRMEELGWITAPEAEAAFKEPLLVAKPTAWQNSKAPYVTDLVIEQLNEIFGPEAVLKGGIRVQTTVDYNLQQMAQAVVQKEHKNLLNQGVDADQVALVAVDPRTHFVKAVVGGVDYNKSKFNRATQSRRQPGSSFKPFVYYTAFASGKYTPASLIEDREVKYRDGDNYYIPQNYGGKFLGQMNLTEALIQSRNIPAIELGQAVGLDKVIAATRAVGIKSPLEAVVSLPLGSMGVTPLEMAGAYATFASNGWHCEPTMILRVTDSSGKVLIDNTPQPKLVLNPWATATLTSELQKVIESGTGRKAKIDRQAAGKTGTTNSERDVWFVGYVPQLATAVWVGNDDYRPIGKGITGGDHAAPIWRAFMLEALKNEPVEEFTAPSAFSRPQP</sequence>
<comment type="similarity">
    <text evidence="1">In the C-terminal section; belongs to the transpeptidase family.</text>
</comment>
<dbReference type="AlphaFoldDB" id="A0A941JKS0"/>
<evidence type="ECO:0000256" key="4">
    <source>
        <dbReference type="ARBA" id="ARBA00022670"/>
    </source>
</evidence>
<dbReference type="GO" id="GO:0006508">
    <property type="term" value="P:proteolysis"/>
    <property type="evidence" value="ECO:0007669"/>
    <property type="project" value="UniProtKB-KW"/>
</dbReference>
<dbReference type="GO" id="GO:0009002">
    <property type="term" value="F:serine-type D-Ala-D-Ala carboxypeptidase activity"/>
    <property type="evidence" value="ECO:0007669"/>
    <property type="project" value="UniProtKB-EC"/>
</dbReference>
<dbReference type="NCBIfam" id="TIGR02074">
    <property type="entry name" value="PBP_1a_fam"/>
    <property type="match status" value="1"/>
</dbReference>
<dbReference type="EMBL" id="JADQBC010000001">
    <property type="protein sequence ID" value="MBR8826304.1"/>
    <property type="molecule type" value="Genomic_DNA"/>
</dbReference>
<dbReference type="Gene3D" id="1.10.3810.10">
    <property type="entry name" value="Biosynthetic peptidoglycan transglycosylase-like"/>
    <property type="match status" value="1"/>
</dbReference>
<comment type="similarity">
    <text evidence="2">In the N-terminal section; belongs to the glycosyltransferase 51 family.</text>
</comment>
<dbReference type="Pfam" id="PF00905">
    <property type="entry name" value="Transpeptidase"/>
    <property type="match status" value="1"/>
</dbReference>
<gene>
    <name evidence="17" type="ORF">DSM107014_00115</name>
</gene>
<protein>
    <submittedName>
        <fullName evidence="17">Penicillin-binding protein 1A</fullName>
    </submittedName>
</protein>
<comment type="caution">
    <text evidence="17">The sequence shown here is derived from an EMBL/GenBank/DDBJ whole genome shotgun (WGS) entry which is preliminary data.</text>
</comment>
<name>A0A941JKS0_9CHRO</name>
<feature type="domain" description="Glycosyl transferase family 51" evidence="16">
    <location>
        <begin position="81"/>
        <end position="257"/>
    </location>
</feature>
<dbReference type="InterPro" id="IPR036950">
    <property type="entry name" value="PBP_transglycosylase"/>
</dbReference>
<keyword evidence="5" id="KW-0328">Glycosyltransferase</keyword>
<evidence type="ECO:0000256" key="6">
    <source>
        <dbReference type="ARBA" id="ARBA00022679"/>
    </source>
</evidence>
<reference evidence="17" key="1">
    <citation type="submission" date="2021-02" db="EMBL/GenBank/DDBJ databases">
        <title>Metagenome analyses of Stigonema ocellatum DSM 106950, Chlorogloea purpurea SAG 13.99 and Gomphosphaeria aponina DSM 107014.</title>
        <authorList>
            <person name="Marter P."/>
            <person name="Huang S."/>
        </authorList>
    </citation>
    <scope>NUCLEOTIDE SEQUENCE</scope>
    <source>
        <strain evidence="17">JP213</strain>
    </source>
</reference>
<keyword evidence="6" id="KW-0808">Transferase</keyword>
<keyword evidence="10" id="KW-0511">Multifunctional enzyme</keyword>
<keyword evidence="3" id="KW-0121">Carboxypeptidase</keyword>
<dbReference type="Gene3D" id="3.40.710.10">
    <property type="entry name" value="DD-peptidase/beta-lactamase superfamily"/>
    <property type="match status" value="1"/>
</dbReference>
<evidence type="ECO:0000256" key="3">
    <source>
        <dbReference type="ARBA" id="ARBA00022645"/>
    </source>
</evidence>